<gene>
    <name evidence="1" type="ORF">TIFTF001_026603</name>
</gene>
<organism evidence="1 2">
    <name type="scientific">Ficus carica</name>
    <name type="common">Common fig</name>
    <dbReference type="NCBI Taxonomy" id="3494"/>
    <lineage>
        <taxon>Eukaryota</taxon>
        <taxon>Viridiplantae</taxon>
        <taxon>Streptophyta</taxon>
        <taxon>Embryophyta</taxon>
        <taxon>Tracheophyta</taxon>
        <taxon>Spermatophyta</taxon>
        <taxon>Magnoliopsida</taxon>
        <taxon>eudicotyledons</taxon>
        <taxon>Gunneridae</taxon>
        <taxon>Pentapetalae</taxon>
        <taxon>rosids</taxon>
        <taxon>fabids</taxon>
        <taxon>Rosales</taxon>
        <taxon>Moraceae</taxon>
        <taxon>Ficeae</taxon>
        <taxon>Ficus</taxon>
    </lineage>
</organism>
<dbReference type="Proteomes" id="UP001187192">
    <property type="component" value="Unassembled WGS sequence"/>
</dbReference>
<evidence type="ECO:0000313" key="2">
    <source>
        <dbReference type="Proteomes" id="UP001187192"/>
    </source>
</evidence>
<accession>A0AA88IYB0</accession>
<sequence length="14" mass="1574">MEMGGILKEEQLPV</sequence>
<name>A0AA88IYB0_FICCA</name>
<reference evidence="1" key="1">
    <citation type="submission" date="2023-07" db="EMBL/GenBank/DDBJ databases">
        <title>draft genome sequence of fig (Ficus carica).</title>
        <authorList>
            <person name="Takahashi T."/>
            <person name="Nishimura K."/>
        </authorList>
    </citation>
    <scope>NUCLEOTIDE SEQUENCE</scope>
</reference>
<keyword evidence="2" id="KW-1185">Reference proteome</keyword>
<protein>
    <submittedName>
        <fullName evidence="1">Uncharacterized protein</fullName>
    </submittedName>
</protein>
<comment type="caution">
    <text evidence="1">The sequence shown here is derived from an EMBL/GenBank/DDBJ whole genome shotgun (WGS) entry which is preliminary data.</text>
</comment>
<dbReference type="EMBL" id="BTGU01000070">
    <property type="protein sequence ID" value="GMN57485.1"/>
    <property type="molecule type" value="Genomic_DNA"/>
</dbReference>
<evidence type="ECO:0000313" key="1">
    <source>
        <dbReference type="EMBL" id="GMN57485.1"/>
    </source>
</evidence>
<proteinExistence type="predicted"/>